<dbReference type="PANTHER" id="PTHR43884:SF12">
    <property type="entry name" value="ISOVALERYL-COA DEHYDROGENASE, MITOCHONDRIAL-RELATED"/>
    <property type="match status" value="1"/>
</dbReference>
<accession>A0A2G4F3J0</accession>
<dbReference type="AlphaFoldDB" id="A0A2G4F3J0"/>
<dbReference type="SUPFAM" id="SSF56645">
    <property type="entry name" value="Acyl-CoA dehydrogenase NM domain-like"/>
    <property type="match status" value="1"/>
</dbReference>
<organism evidence="1 2">
    <name type="scientific">Tychonema bourrellyi FEM_GT703</name>
    <dbReference type="NCBI Taxonomy" id="2040638"/>
    <lineage>
        <taxon>Bacteria</taxon>
        <taxon>Bacillati</taxon>
        <taxon>Cyanobacteriota</taxon>
        <taxon>Cyanophyceae</taxon>
        <taxon>Oscillatoriophycideae</taxon>
        <taxon>Oscillatoriales</taxon>
        <taxon>Microcoleaceae</taxon>
        <taxon>Tychonema</taxon>
    </lineage>
</organism>
<dbReference type="Gene3D" id="2.40.110.10">
    <property type="entry name" value="Butyryl-CoA Dehydrogenase, subunit A, domain 2"/>
    <property type="match status" value="1"/>
</dbReference>
<evidence type="ECO:0000313" key="2">
    <source>
        <dbReference type="Proteomes" id="UP000226442"/>
    </source>
</evidence>
<dbReference type="PANTHER" id="PTHR43884">
    <property type="entry name" value="ACYL-COA DEHYDROGENASE"/>
    <property type="match status" value="1"/>
</dbReference>
<dbReference type="RefSeq" id="WP_096830061.1">
    <property type="nucleotide sequence ID" value="NZ_NXIB02000023.1"/>
</dbReference>
<dbReference type="OrthoDB" id="5365325at2"/>
<keyword evidence="2" id="KW-1185">Reference proteome</keyword>
<dbReference type="InterPro" id="IPR009100">
    <property type="entry name" value="AcylCoA_DH/oxidase_NM_dom_sf"/>
</dbReference>
<sequence length="361" mass="39147">MDFSDILNSTETYLKNSVAANAELIDSDSEALKKAFVGLEERSLLALRVPQKWGGVDMDAESFYEYQELTARYSGALGFLQTQHHSATSMLANSDNELLKSRCLCAIALGELRLGVGFSHLRRSSSRASLTGNPAVTATPAKDGYLLSGQVPWVTGFGLFHKFIVAAVLPDDRAVFGLLPLANIASESGIIACGEIMPLIAMNSTNTVTVNLTNWWLDESQIISVKPKDWIVENDRKNVLNFVPATFGCIRAGLDIIEAVAEAKNSDSIADACQRLENQLDRLKQNFPQSQYSSTAEKLALRAQAIDLAVRCGHAAVVVSSGAANGQMHPAGRVYREALVYTVSGQTKDVMAATLDRLIEF</sequence>
<dbReference type="EMBL" id="NXIB02000023">
    <property type="protein sequence ID" value="PHX56322.1"/>
    <property type="molecule type" value="Genomic_DNA"/>
</dbReference>
<dbReference type="Gene3D" id="1.10.540.10">
    <property type="entry name" value="Acyl-CoA dehydrogenase/oxidase, N-terminal domain"/>
    <property type="match status" value="1"/>
</dbReference>
<name>A0A2G4F3J0_9CYAN</name>
<comment type="caution">
    <text evidence="1">The sequence shown here is derived from an EMBL/GenBank/DDBJ whole genome shotgun (WGS) entry which is preliminary data.</text>
</comment>
<protein>
    <submittedName>
        <fullName evidence="1">Acyl-CoA dehydrogenase</fullName>
    </submittedName>
</protein>
<dbReference type="GO" id="GO:0003995">
    <property type="term" value="F:acyl-CoA dehydrogenase activity"/>
    <property type="evidence" value="ECO:0007669"/>
    <property type="project" value="TreeGrafter"/>
</dbReference>
<dbReference type="GO" id="GO:0050660">
    <property type="term" value="F:flavin adenine dinucleotide binding"/>
    <property type="evidence" value="ECO:0007669"/>
    <property type="project" value="InterPro"/>
</dbReference>
<reference evidence="1" key="1">
    <citation type="submission" date="2017-10" db="EMBL/GenBank/DDBJ databases">
        <title>Draft genome sequence of the planktic cyanobacteria Tychonema bourrellyi isolated from alpine lentic freshwater.</title>
        <authorList>
            <person name="Tett A."/>
            <person name="Armanini F."/>
            <person name="Asnicar F."/>
            <person name="Boscaini A."/>
            <person name="Pasolli E."/>
            <person name="Zolfo M."/>
            <person name="Donati C."/>
            <person name="Salmaso N."/>
            <person name="Segata N."/>
        </authorList>
    </citation>
    <scope>NUCLEOTIDE SEQUENCE</scope>
    <source>
        <strain evidence="1">FEM_GT703</strain>
    </source>
</reference>
<gene>
    <name evidence="1" type="ORF">CP500_005920</name>
</gene>
<evidence type="ECO:0000313" key="1">
    <source>
        <dbReference type="EMBL" id="PHX56322.1"/>
    </source>
</evidence>
<dbReference type="InterPro" id="IPR037069">
    <property type="entry name" value="AcylCoA_DH/ox_N_sf"/>
</dbReference>
<proteinExistence type="predicted"/>
<dbReference type="Proteomes" id="UP000226442">
    <property type="component" value="Unassembled WGS sequence"/>
</dbReference>
<dbReference type="InterPro" id="IPR046373">
    <property type="entry name" value="Acyl-CoA_Oxase/DH_mid-dom_sf"/>
</dbReference>